<feature type="domain" description="Exonuclease" evidence="4">
    <location>
        <begin position="8"/>
        <end position="185"/>
    </location>
</feature>
<dbReference type="CDD" id="cd06133">
    <property type="entry name" value="ERI-1_3'hExo_like"/>
    <property type="match status" value="1"/>
</dbReference>
<dbReference type="InterPro" id="IPR051274">
    <property type="entry name" value="3-5_Exoribonuclease"/>
</dbReference>
<dbReference type="InterPro" id="IPR047201">
    <property type="entry name" value="ERI-1_3'hExo-like"/>
</dbReference>
<keyword evidence="2" id="KW-0378">Hydrolase</keyword>
<dbReference type="RefSeq" id="WP_078977176.1">
    <property type="nucleotide sequence ID" value="NZ_MWQN01000001.1"/>
</dbReference>
<evidence type="ECO:0000256" key="1">
    <source>
        <dbReference type="ARBA" id="ARBA00022722"/>
    </source>
</evidence>
<evidence type="ECO:0000256" key="3">
    <source>
        <dbReference type="ARBA" id="ARBA00022839"/>
    </source>
</evidence>
<dbReference type="PANTHER" id="PTHR23044:SF61">
    <property type="entry name" value="3'-5' EXORIBONUCLEASE 1-RELATED"/>
    <property type="match status" value="1"/>
</dbReference>
<comment type="caution">
    <text evidence="5">The sequence shown here is derived from an EMBL/GenBank/DDBJ whole genome shotgun (WGS) entry which is preliminary data.</text>
</comment>
<keyword evidence="1" id="KW-0540">Nuclease</keyword>
<dbReference type="SUPFAM" id="SSF53098">
    <property type="entry name" value="Ribonuclease H-like"/>
    <property type="match status" value="1"/>
</dbReference>
<gene>
    <name evidence="5" type="ORF">B4N89_19760</name>
</gene>
<dbReference type="Pfam" id="PF00929">
    <property type="entry name" value="RNase_T"/>
    <property type="match status" value="1"/>
</dbReference>
<dbReference type="SMART" id="SM00479">
    <property type="entry name" value="EXOIII"/>
    <property type="match status" value="1"/>
</dbReference>
<protein>
    <submittedName>
        <fullName evidence="5">DNA polymerase III</fullName>
    </submittedName>
</protein>
<name>A0A1T3P1P4_9ACTN</name>
<evidence type="ECO:0000256" key="2">
    <source>
        <dbReference type="ARBA" id="ARBA00022801"/>
    </source>
</evidence>
<dbReference type="AlphaFoldDB" id="A0A1T3P1P4"/>
<dbReference type="OrthoDB" id="4563729at2"/>
<keyword evidence="3" id="KW-0269">Exonuclease</keyword>
<dbReference type="Gene3D" id="3.30.420.10">
    <property type="entry name" value="Ribonuclease H-like superfamily/Ribonuclease H"/>
    <property type="match status" value="1"/>
</dbReference>
<evidence type="ECO:0000313" key="6">
    <source>
        <dbReference type="Proteomes" id="UP000190037"/>
    </source>
</evidence>
<evidence type="ECO:0000259" key="4">
    <source>
        <dbReference type="SMART" id="SM00479"/>
    </source>
</evidence>
<proteinExistence type="predicted"/>
<dbReference type="InterPro" id="IPR013520">
    <property type="entry name" value="Ribonucl_H"/>
</dbReference>
<dbReference type="PANTHER" id="PTHR23044">
    <property type="entry name" value="3'-5' EXONUCLEASE ERI1-RELATED"/>
    <property type="match status" value="1"/>
</dbReference>
<dbReference type="EMBL" id="MWQN01000001">
    <property type="protein sequence ID" value="OPC82875.1"/>
    <property type="molecule type" value="Genomic_DNA"/>
</dbReference>
<dbReference type="Proteomes" id="UP000190037">
    <property type="component" value="Unassembled WGS sequence"/>
</dbReference>
<keyword evidence="6" id="KW-1185">Reference proteome</keyword>
<reference evidence="5 6" key="1">
    <citation type="submission" date="2017-03" db="EMBL/GenBank/DDBJ databases">
        <title>Draft genome sequence of Streptomyces scabrisporus NF3, endophyte isolated from Amphipterygium adstringens.</title>
        <authorList>
            <person name="Vazquez M."/>
            <person name="Ceapa C.D."/>
            <person name="Rodriguez Luna D."/>
            <person name="Sanchez Esquivel S."/>
        </authorList>
    </citation>
    <scope>NUCLEOTIDE SEQUENCE [LARGE SCALE GENOMIC DNA]</scope>
    <source>
        <strain evidence="5 6">NF3</strain>
    </source>
</reference>
<dbReference type="STRING" id="159449.B4N89_19760"/>
<dbReference type="GO" id="GO:0003676">
    <property type="term" value="F:nucleic acid binding"/>
    <property type="evidence" value="ECO:0007669"/>
    <property type="project" value="InterPro"/>
</dbReference>
<dbReference type="InterPro" id="IPR036397">
    <property type="entry name" value="RNaseH_sf"/>
</dbReference>
<organism evidence="5 6">
    <name type="scientific">Embleya scabrispora</name>
    <dbReference type="NCBI Taxonomy" id="159449"/>
    <lineage>
        <taxon>Bacteria</taxon>
        <taxon>Bacillati</taxon>
        <taxon>Actinomycetota</taxon>
        <taxon>Actinomycetes</taxon>
        <taxon>Kitasatosporales</taxon>
        <taxon>Streptomycetaceae</taxon>
        <taxon>Embleya</taxon>
    </lineage>
</organism>
<dbReference type="GO" id="GO:0000175">
    <property type="term" value="F:3'-5'-RNA exonuclease activity"/>
    <property type="evidence" value="ECO:0007669"/>
    <property type="project" value="InterPro"/>
</dbReference>
<accession>A0A1T3P1P4</accession>
<sequence length="192" mass="20742">MAKRLLDLLLVVDVEATCWNGPIPDGQRSEIIEIGIATLDVTTGERIDRHGLLVRPTSSTVSAFCTELTTLTQADVDSGHTFADACALLRTEFKAHQRVWASWGEYDRQAFERQCAAEGVPYPFGARHLNAKTLYSLAHGLDRELGMAGALAHAGLPLDGTHHRGVDDAWNIAALLGGVLRASRPNTARTSG</sequence>
<dbReference type="InterPro" id="IPR012337">
    <property type="entry name" value="RNaseH-like_sf"/>
</dbReference>
<evidence type="ECO:0000313" key="5">
    <source>
        <dbReference type="EMBL" id="OPC82875.1"/>
    </source>
</evidence>